<dbReference type="EMBL" id="JBBWUH010000009">
    <property type="protein sequence ID" value="KAK8157450.1"/>
    <property type="molecule type" value="Genomic_DNA"/>
</dbReference>
<dbReference type="PANTHER" id="PTHR46206">
    <property type="entry name" value="CYTOCHROME P450"/>
    <property type="match status" value="1"/>
</dbReference>
<evidence type="ECO:0000256" key="3">
    <source>
        <dbReference type="ARBA" id="ARBA00022723"/>
    </source>
</evidence>
<gene>
    <name evidence="7" type="ORF">IWX90DRAFT_467966</name>
</gene>
<dbReference type="Pfam" id="PF00067">
    <property type="entry name" value="p450"/>
    <property type="match status" value="1"/>
</dbReference>
<evidence type="ECO:0000256" key="2">
    <source>
        <dbReference type="ARBA" id="ARBA00010617"/>
    </source>
</evidence>
<keyword evidence="4 6" id="KW-0560">Oxidoreductase</keyword>
<keyword evidence="3 6" id="KW-0479">Metal-binding</keyword>
<keyword evidence="6" id="KW-0503">Monooxygenase</keyword>
<dbReference type="CDD" id="cd11041">
    <property type="entry name" value="CYP503A1-like"/>
    <property type="match status" value="1"/>
</dbReference>
<dbReference type="PANTHER" id="PTHR46206:SF4">
    <property type="entry name" value="P450, PUTATIVE (EUROFUNG)-RELATED"/>
    <property type="match status" value="1"/>
</dbReference>
<dbReference type="InterPro" id="IPR001128">
    <property type="entry name" value="Cyt_P450"/>
</dbReference>
<comment type="similarity">
    <text evidence="2 6">Belongs to the cytochrome P450 family.</text>
</comment>
<dbReference type="PROSITE" id="PS00086">
    <property type="entry name" value="CYTOCHROME_P450"/>
    <property type="match status" value="1"/>
</dbReference>
<evidence type="ECO:0000256" key="6">
    <source>
        <dbReference type="RuleBase" id="RU000461"/>
    </source>
</evidence>
<organism evidence="7 8">
    <name type="scientific">Phyllosticta citrichinensis</name>
    <dbReference type="NCBI Taxonomy" id="1130410"/>
    <lineage>
        <taxon>Eukaryota</taxon>
        <taxon>Fungi</taxon>
        <taxon>Dikarya</taxon>
        <taxon>Ascomycota</taxon>
        <taxon>Pezizomycotina</taxon>
        <taxon>Dothideomycetes</taxon>
        <taxon>Dothideomycetes incertae sedis</taxon>
        <taxon>Botryosphaeriales</taxon>
        <taxon>Phyllostictaceae</taxon>
        <taxon>Phyllosticta</taxon>
    </lineage>
</organism>
<dbReference type="InterPro" id="IPR017972">
    <property type="entry name" value="Cyt_P450_CS"/>
</dbReference>
<dbReference type="PRINTS" id="PR00465">
    <property type="entry name" value="EP450IV"/>
</dbReference>
<dbReference type="InterPro" id="IPR036396">
    <property type="entry name" value="Cyt_P450_sf"/>
</dbReference>
<keyword evidence="5 6" id="KW-0408">Iron</keyword>
<keyword evidence="8" id="KW-1185">Reference proteome</keyword>
<evidence type="ECO:0000256" key="1">
    <source>
        <dbReference type="ARBA" id="ARBA00001971"/>
    </source>
</evidence>
<protein>
    <submittedName>
        <fullName evidence="7">Cytochrome P450</fullName>
    </submittedName>
</protein>
<evidence type="ECO:0000256" key="4">
    <source>
        <dbReference type="ARBA" id="ARBA00023002"/>
    </source>
</evidence>
<sequence length="516" mass="58810">MPQSQMDMALNTSNLATTPVELPPSEAHNLSGLLPLVIPAIIAIFLWARRNPYGEPRIGKSRWWSLVPGQVPMRFEMDKWAERGYRKFHKALNKPFVTKVFGRDYLLMPPEYLDDVRKADEQNLSFAHCFSEAFNVPVSAGDVYSSNLMPDAVKRYLNPQLPSLVETMNAECDYILSTELGTANEWTTVQAFPTFTGVAHRITCAILLGKELARNQDFVETSQSFNRSLFISAILINGVALGPLRNVVAWFATFKHRSDLARCTKHLVPKIEKTREQMDEYDDAVKWMIELAKDDPVESKPQRMAYQLMHLMFAGSSAPGGLAVQMVYQVLTSPEYLEPLRREIASMLQETGGFTASFLARTPLLESFVRETMRLYPTRVVSITRAVMKEPFRFHDGYTLPAGSRFAFPIHAIHRDPDNYEQPLTFRGFRFANQVPGKPEINASTVDKSFLTFGYGRHACPGRFYAVRLAKLIFAKLLHEYDMEWAEKTTRRPSNMCIEVQNGPNMDAKVRMRRRS</sequence>
<dbReference type="Proteomes" id="UP001456524">
    <property type="component" value="Unassembled WGS sequence"/>
</dbReference>
<keyword evidence="6" id="KW-0349">Heme</keyword>
<dbReference type="InterPro" id="IPR002403">
    <property type="entry name" value="Cyt_P450_E_grp-IV"/>
</dbReference>
<name>A0ABR1XJX2_9PEZI</name>
<comment type="cofactor">
    <cofactor evidence="1">
        <name>heme</name>
        <dbReference type="ChEBI" id="CHEBI:30413"/>
    </cofactor>
</comment>
<evidence type="ECO:0000313" key="8">
    <source>
        <dbReference type="Proteomes" id="UP001456524"/>
    </source>
</evidence>
<reference evidence="7 8" key="1">
    <citation type="journal article" date="2022" name="G3 (Bethesda)">
        <title>Enemy or ally: a genomic approach to elucidate the lifestyle of Phyllosticta citrichinaensis.</title>
        <authorList>
            <person name="Buijs V.A."/>
            <person name="Groenewald J.Z."/>
            <person name="Haridas S."/>
            <person name="LaButti K.M."/>
            <person name="Lipzen A."/>
            <person name="Martin F.M."/>
            <person name="Barry K."/>
            <person name="Grigoriev I.V."/>
            <person name="Crous P.W."/>
            <person name="Seidl M.F."/>
        </authorList>
    </citation>
    <scope>NUCLEOTIDE SEQUENCE [LARGE SCALE GENOMIC DNA]</scope>
    <source>
        <strain evidence="7 8">CBS 129764</strain>
    </source>
</reference>
<accession>A0ABR1XJX2</accession>
<evidence type="ECO:0000313" key="7">
    <source>
        <dbReference type="EMBL" id="KAK8157450.1"/>
    </source>
</evidence>
<evidence type="ECO:0000256" key="5">
    <source>
        <dbReference type="ARBA" id="ARBA00023004"/>
    </source>
</evidence>
<comment type="caution">
    <text evidence="7">The sequence shown here is derived from an EMBL/GenBank/DDBJ whole genome shotgun (WGS) entry which is preliminary data.</text>
</comment>
<proteinExistence type="inferred from homology"/>
<dbReference type="Gene3D" id="1.10.630.10">
    <property type="entry name" value="Cytochrome P450"/>
    <property type="match status" value="1"/>
</dbReference>
<dbReference type="SUPFAM" id="SSF48264">
    <property type="entry name" value="Cytochrome P450"/>
    <property type="match status" value="1"/>
</dbReference>